<feature type="transmembrane region" description="Helical" evidence="1">
    <location>
        <begin position="78"/>
        <end position="100"/>
    </location>
</feature>
<keyword evidence="3" id="KW-1185">Reference proteome</keyword>
<evidence type="ECO:0000313" key="2">
    <source>
        <dbReference type="EMBL" id="MBB6108887.1"/>
    </source>
</evidence>
<accession>A0ABR6PGK2</accession>
<reference evidence="2 3" key="1">
    <citation type="submission" date="2020-08" db="EMBL/GenBank/DDBJ databases">
        <title>Genomic Encyclopedia of Type Strains, Phase IV (KMG-V): Genome sequencing to study the core and pangenomes of soil and plant-associated prokaryotes.</title>
        <authorList>
            <person name="Whitman W."/>
        </authorList>
    </citation>
    <scope>NUCLEOTIDE SEQUENCE [LARGE SCALE GENOMIC DNA]</scope>
    <source>
        <strain evidence="2 3">ANJLi2</strain>
    </source>
</reference>
<keyword evidence="1" id="KW-0472">Membrane</keyword>
<organism evidence="2 3">
    <name type="scientific">Mucilaginibacter lappiensis</name>
    <dbReference type="NCBI Taxonomy" id="354630"/>
    <lineage>
        <taxon>Bacteria</taxon>
        <taxon>Pseudomonadati</taxon>
        <taxon>Bacteroidota</taxon>
        <taxon>Sphingobacteriia</taxon>
        <taxon>Sphingobacteriales</taxon>
        <taxon>Sphingobacteriaceae</taxon>
        <taxon>Mucilaginibacter</taxon>
    </lineage>
</organism>
<gene>
    <name evidence="2" type="ORF">HDF23_001630</name>
</gene>
<keyword evidence="1" id="KW-1133">Transmembrane helix</keyword>
<protein>
    <submittedName>
        <fullName evidence="2">Uncharacterized protein</fullName>
    </submittedName>
</protein>
<comment type="caution">
    <text evidence="2">The sequence shown here is derived from an EMBL/GenBank/DDBJ whole genome shotgun (WGS) entry which is preliminary data.</text>
</comment>
<evidence type="ECO:0000256" key="1">
    <source>
        <dbReference type="SAM" id="Phobius"/>
    </source>
</evidence>
<evidence type="ECO:0000313" key="3">
    <source>
        <dbReference type="Proteomes" id="UP000541583"/>
    </source>
</evidence>
<feature type="transmembrane region" description="Helical" evidence="1">
    <location>
        <begin position="25"/>
        <end position="42"/>
    </location>
</feature>
<feature type="transmembrane region" description="Helical" evidence="1">
    <location>
        <begin position="54"/>
        <end position="71"/>
    </location>
</feature>
<dbReference type="Proteomes" id="UP000541583">
    <property type="component" value="Unassembled WGS sequence"/>
</dbReference>
<dbReference type="EMBL" id="JACHCB010000003">
    <property type="protein sequence ID" value="MBB6108887.1"/>
    <property type="molecule type" value="Genomic_DNA"/>
</dbReference>
<dbReference type="RefSeq" id="WP_076372138.1">
    <property type="nucleotide sequence ID" value="NZ_FTMG01000003.1"/>
</dbReference>
<name>A0ABR6PGK2_9SPHI</name>
<sequence length="172" mass="19547">MSRTKKKKALIDIDRDDLDEGKMRLGRIGWLLPSIISFAYMLSNSTNVLMDLKWLIIIGGFLGLIIVLIWVKKRDMMVIAIIGICSLFINLPLIINSVFANSKDIQLKLMIDNKYPAGRRSGPSVSFKYQGYTKNIPVSNESEMDSASYVMVIVNKGLFGYYIIRRGYLVKE</sequence>
<keyword evidence="1" id="KW-0812">Transmembrane</keyword>
<feature type="transmembrane region" description="Helical" evidence="1">
    <location>
        <begin position="146"/>
        <end position="164"/>
    </location>
</feature>
<proteinExistence type="predicted"/>